<gene>
    <name evidence="1" type="ORF">DPEC_G00134480</name>
</gene>
<reference evidence="1" key="1">
    <citation type="submission" date="2021-05" db="EMBL/GenBank/DDBJ databases">
        <authorList>
            <person name="Pan Q."/>
            <person name="Jouanno E."/>
            <person name="Zahm M."/>
            <person name="Klopp C."/>
            <person name="Cabau C."/>
            <person name="Louis A."/>
            <person name="Berthelot C."/>
            <person name="Parey E."/>
            <person name="Roest Crollius H."/>
            <person name="Montfort J."/>
            <person name="Robinson-Rechavi M."/>
            <person name="Bouchez O."/>
            <person name="Lampietro C."/>
            <person name="Lopez Roques C."/>
            <person name="Donnadieu C."/>
            <person name="Postlethwait J."/>
            <person name="Bobe J."/>
            <person name="Dillon D."/>
            <person name="Chandos A."/>
            <person name="von Hippel F."/>
            <person name="Guiguen Y."/>
        </authorList>
    </citation>
    <scope>NUCLEOTIDE SEQUENCE</scope>
    <source>
        <strain evidence="1">YG-Jan2019</strain>
    </source>
</reference>
<evidence type="ECO:0000313" key="2">
    <source>
        <dbReference type="Proteomes" id="UP001157502"/>
    </source>
</evidence>
<comment type="caution">
    <text evidence="1">The sequence shown here is derived from an EMBL/GenBank/DDBJ whole genome shotgun (WGS) entry which is preliminary data.</text>
</comment>
<keyword evidence="2" id="KW-1185">Reference proteome</keyword>
<name>A0ACC2GSE2_DALPE</name>
<dbReference type="EMBL" id="CM055737">
    <property type="protein sequence ID" value="KAJ8006366.1"/>
    <property type="molecule type" value="Genomic_DNA"/>
</dbReference>
<proteinExistence type="predicted"/>
<dbReference type="Proteomes" id="UP001157502">
    <property type="component" value="Chromosome 10"/>
</dbReference>
<sequence>MSFENTLSLGDQIIFSRHGCRLEVNGRWRLSLSVSVDTFKHWQISMNDLKVWGPDAHISPGTTAELLTANLGDPGTAWPPRNMT</sequence>
<accession>A0ACC2GSE2</accession>
<protein>
    <submittedName>
        <fullName evidence="1">Uncharacterized protein</fullName>
    </submittedName>
</protein>
<organism evidence="1 2">
    <name type="scientific">Dallia pectoralis</name>
    <name type="common">Alaska blackfish</name>
    <dbReference type="NCBI Taxonomy" id="75939"/>
    <lineage>
        <taxon>Eukaryota</taxon>
        <taxon>Metazoa</taxon>
        <taxon>Chordata</taxon>
        <taxon>Craniata</taxon>
        <taxon>Vertebrata</taxon>
        <taxon>Euteleostomi</taxon>
        <taxon>Actinopterygii</taxon>
        <taxon>Neopterygii</taxon>
        <taxon>Teleostei</taxon>
        <taxon>Protacanthopterygii</taxon>
        <taxon>Esociformes</taxon>
        <taxon>Umbridae</taxon>
        <taxon>Dallia</taxon>
    </lineage>
</organism>
<evidence type="ECO:0000313" key="1">
    <source>
        <dbReference type="EMBL" id="KAJ8006366.1"/>
    </source>
</evidence>